<dbReference type="Proteomes" id="UP000295096">
    <property type="component" value="Unassembled WGS sequence"/>
</dbReference>
<dbReference type="Pfam" id="PF13779">
    <property type="entry name" value="DUF4175"/>
    <property type="match status" value="1"/>
</dbReference>
<evidence type="ECO:0000256" key="2">
    <source>
        <dbReference type="ARBA" id="ARBA00022679"/>
    </source>
</evidence>
<feature type="transmembrane region" description="Helical" evidence="7">
    <location>
        <begin position="252"/>
        <end position="273"/>
    </location>
</feature>
<feature type="region of interest" description="Disordered" evidence="6">
    <location>
        <begin position="698"/>
        <end position="729"/>
    </location>
</feature>
<dbReference type="AlphaFoldDB" id="A0A4R5QF99"/>
<feature type="transmembrane region" description="Helical" evidence="7">
    <location>
        <begin position="221"/>
        <end position="246"/>
    </location>
</feature>
<keyword evidence="7" id="KW-0812">Transmembrane</keyword>
<keyword evidence="5" id="KW-0067">ATP-binding</keyword>
<keyword evidence="1" id="KW-0723">Serine/threonine-protein kinase</keyword>
<keyword evidence="7" id="KW-0472">Membrane</keyword>
<feature type="region of interest" description="Disordered" evidence="6">
    <location>
        <begin position="1"/>
        <end position="113"/>
    </location>
</feature>
<evidence type="ECO:0000256" key="7">
    <source>
        <dbReference type="SAM" id="Phobius"/>
    </source>
</evidence>
<evidence type="ECO:0000313" key="9">
    <source>
        <dbReference type="Proteomes" id="UP000295096"/>
    </source>
</evidence>
<evidence type="ECO:0000256" key="5">
    <source>
        <dbReference type="ARBA" id="ARBA00022840"/>
    </source>
</evidence>
<name>A0A4R5QF99_9PROT</name>
<feature type="compositionally biased region" description="Basic and acidic residues" evidence="6">
    <location>
        <begin position="1036"/>
        <end position="1046"/>
    </location>
</feature>
<feature type="compositionally biased region" description="Low complexity" evidence="6">
    <location>
        <begin position="709"/>
        <end position="722"/>
    </location>
</feature>
<comment type="caution">
    <text evidence="8">The sequence shown here is derived from an EMBL/GenBank/DDBJ whole genome shotgun (WGS) entry which is preliminary data.</text>
</comment>
<dbReference type="GO" id="GO:0004674">
    <property type="term" value="F:protein serine/threonine kinase activity"/>
    <property type="evidence" value="ECO:0007669"/>
    <property type="project" value="UniProtKB-KW"/>
</dbReference>
<dbReference type="PANTHER" id="PTHR24350">
    <property type="entry name" value="SERINE/THREONINE-PROTEIN KINASE IAL-RELATED"/>
    <property type="match status" value="1"/>
</dbReference>
<dbReference type="OrthoDB" id="8477685at2"/>
<feature type="compositionally biased region" description="Basic and acidic residues" evidence="6">
    <location>
        <begin position="1013"/>
        <end position="1024"/>
    </location>
</feature>
<feature type="region of interest" description="Disordered" evidence="6">
    <location>
        <begin position="808"/>
        <end position="1046"/>
    </location>
</feature>
<feature type="compositionally biased region" description="Low complexity" evidence="6">
    <location>
        <begin position="862"/>
        <end position="895"/>
    </location>
</feature>
<keyword evidence="3" id="KW-0547">Nucleotide-binding</keyword>
<evidence type="ECO:0000256" key="3">
    <source>
        <dbReference type="ARBA" id="ARBA00022741"/>
    </source>
</evidence>
<feature type="compositionally biased region" description="Basic and acidic residues" evidence="6">
    <location>
        <begin position="769"/>
        <end position="796"/>
    </location>
</feature>
<feature type="region of interest" description="Disordered" evidence="6">
    <location>
        <begin position="763"/>
        <end position="796"/>
    </location>
</feature>
<feature type="region of interest" description="Disordered" evidence="6">
    <location>
        <begin position="143"/>
        <end position="201"/>
    </location>
</feature>
<evidence type="ECO:0000313" key="8">
    <source>
        <dbReference type="EMBL" id="TDH61117.1"/>
    </source>
</evidence>
<keyword evidence="7" id="KW-1133">Transmembrane helix</keyword>
<organism evidence="8 9">
    <name type="scientific">Dankookia rubra</name>
    <dbReference type="NCBI Taxonomy" id="1442381"/>
    <lineage>
        <taxon>Bacteria</taxon>
        <taxon>Pseudomonadati</taxon>
        <taxon>Pseudomonadota</taxon>
        <taxon>Alphaproteobacteria</taxon>
        <taxon>Acetobacterales</taxon>
        <taxon>Roseomonadaceae</taxon>
        <taxon>Dankookia</taxon>
    </lineage>
</organism>
<proteinExistence type="predicted"/>
<feature type="compositionally biased region" description="Basic residues" evidence="6">
    <location>
        <begin position="156"/>
        <end position="167"/>
    </location>
</feature>
<reference evidence="8 9" key="1">
    <citation type="journal article" date="2016" name="J. Microbiol.">
        <title>Dankookia rubra gen. nov., sp. nov., an alphaproteobacterium isolated from sediment of a shallow stream.</title>
        <authorList>
            <person name="Kim W.H."/>
            <person name="Kim D.H."/>
            <person name="Kang K."/>
            <person name="Ahn T.Y."/>
        </authorList>
    </citation>
    <scope>NUCLEOTIDE SEQUENCE [LARGE SCALE GENOMIC DNA]</scope>
    <source>
        <strain evidence="8 9">JCM30602</strain>
    </source>
</reference>
<feature type="compositionally biased region" description="Basic and acidic residues" evidence="6">
    <location>
        <begin position="896"/>
        <end position="906"/>
    </location>
</feature>
<feature type="compositionally biased region" description="Basic and acidic residues" evidence="6">
    <location>
        <begin position="937"/>
        <end position="956"/>
    </location>
</feature>
<dbReference type="InterPro" id="IPR012683">
    <property type="entry name" value="CHP02302_TM"/>
</dbReference>
<evidence type="ECO:0000256" key="6">
    <source>
        <dbReference type="SAM" id="MobiDB-lite"/>
    </source>
</evidence>
<sequence length="1077" mass="118072">MRRRPRHPLPGRAGADAGSAGRRHQGQPRPPEPAGDAGARPLDRRSPRPAAGLRGAAEAGGGSPLPGARRRHERPGPPGDVRGLARHPAGRPGRFRLPRRAGRRGRPGLRDRRHLCARPGVAIYDPGRAGRLPRCGSLWRGDEQHLQHAAPGRRGPGGRHPLRRHPRPAVLRSPARREPHPGLARGAVPLSGTGPAAPGGNPPAGLAAALRRRRRLARLALFWEAAWPRAWPVLGLLGLFLVVALLDLPQQLPGPLHILLLLGFAGLLGWAGWRAWRGFRLPDDAGAERRLERMSGLRHRPLAALSDRPSGTDPAGLALWQVHQQRAAAQIRRLRIGSPRPGLPARDPRALRAAVLLGVVAALTVAGTEAPERLRRAVTPAFAGPPPTPSLKLEAWVTPPGYTGAAPVFLDPAGGAATVPAGSKLQVSVSGGQGAAPDLLLDAKATPFRALDAASFIAEAMLEHGGRLAVRRDGAELAHWALAVQADAPPTVAFAEPPARAPRGLGTRLPWKAEDDWGLAGLRAELRLKARPEAPPLVVDLPLPSGQAKQAKGAATPDLSSHPWAGLEVQAQLFARDGAGQEGVSGTAGLALPERSFNHPVAKRLIAVRKELSLEPERRAPARRELEAVAAAPEAFEHDTTTYLALRVARSRLIVDRRPEAVPEVQEILWQVAIALEEGRDGRTARALQQAREALRQALDQAEQDKQQDQQQQQATPEQQQKQAEERAELQRRIQELRDAIRQHLDALAEKLQRENAEAIPFDPQSKMLDQKEMERKTRRMEQAAKEGRPEDAKKELAELEEMLKALEEGRVQKAENPERQQKREKGQQQMGVVQDMVKRESEMLDRSHQRAEGSERDRAAQNRQQRLNQQNFRWPQDPSQQQQGQQGEPQQDARSQADREQDARRQRALRRALGELMQQFGDLTGEVPEGLGRADQAMREAQEALRQGGDARDAQQRALKALQEGGKQMAQSMQRQFGQQGQEGEEEGDPQDMAGENQPGGQGQDQAQGQGEGRDPLGRRSRDVNGNADNGADTRVPEEAELLRTRRLQEELRKRGGERERPAEELEYIDRLLKRF</sequence>
<keyword evidence="4" id="KW-0418">Kinase</keyword>
<protein>
    <submittedName>
        <fullName evidence="8">DUF4175 family protein</fullName>
    </submittedName>
</protein>
<feature type="compositionally biased region" description="Basic residues" evidence="6">
    <location>
        <begin position="84"/>
        <end position="113"/>
    </location>
</feature>
<dbReference type="InterPro" id="IPR030616">
    <property type="entry name" value="Aur-like"/>
</dbReference>
<feature type="compositionally biased region" description="Low complexity" evidence="6">
    <location>
        <begin position="11"/>
        <end position="20"/>
    </location>
</feature>
<evidence type="ECO:0000256" key="1">
    <source>
        <dbReference type="ARBA" id="ARBA00022527"/>
    </source>
</evidence>
<accession>A0A4R5QF99</accession>
<keyword evidence="2" id="KW-0808">Transferase</keyword>
<feature type="compositionally biased region" description="Basic and acidic residues" evidence="6">
    <location>
        <begin position="808"/>
        <end position="827"/>
    </location>
</feature>
<evidence type="ECO:0000256" key="4">
    <source>
        <dbReference type="ARBA" id="ARBA00022777"/>
    </source>
</evidence>
<dbReference type="GO" id="GO:0005524">
    <property type="term" value="F:ATP binding"/>
    <property type="evidence" value="ECO:0007669"/>
    <property type="project" value="UniProtKB-KW"/>
</dbReference>
<keyword evidence="9" id="KW-1185">Reference proteome</keyword>
<gene>
    <name evidence="8" type="ORF">E2C06_18610</name>
</gene>
<feature type="compositionally biased region" description="Basic and acidic residues" evidence="6">
    <location>
        <begin position="837"/>
        <end position="861"/>
    </location>
</feature>
<dbReference type="EMBL" id="SMSJ01000026">
    <property type="protein sequence ID" value="TDH61117.1"/>
    <property type="molecule type" value="Genomic_DNA"/>
</dbReference>